<accession>F7VWN9</accession>
<dbReference type="EMBL" id="CABT02000010">
    <property type="protein sequence ID" value="CCC09807.1"/>
    <property type="molecule type" value="Genomic_DNA"/>
</dbReference>
<evidence type="ECO:0000313" key="3">
    <source>
        <dbReference type="Proteomes" id="UP000001881"/>
    </source>
</evidence>
<dbReference type="STRING" id="771870.F7VWN9"/>
<feature type="region of interest" description="Disordered" evidence="1">
    <location>
        <begin position="41"/>
        <end position="73"/>
    </location>
</feature>
<dbReference type="AlphaFoldDB" id="F7VWN9"/>
<sequence>MLLLLLPLLPVCSKNRAPTKPLRKIRRNRASAIQVMSNVGFDEQSEAEAPKELEEYLREEEREEGSQKQKRKGVVPKTMKEVVEFEYGPDVVERTVRVMREAQVVGGKEGWKVPEGFFPGF</sequence>
<dbReference type="InParanoid" id="F7VWN9"/>
<dbReference type="Proteomes" id="UP000001881">
    <property type="component" value="Unassembled WGS sequence"/>
</dbReference>
<dbReference type="HOGENOM" id="CLU_2039513_0_0_1"/>
<dbReference type="VEuPathDB" id="FungiDB:SMAC_03363"/>
<organism evidence="2 3">
    <name type="scientific">Sordaria macrospora (strain ATCC MYA-333 / DSM 997 / K(L3346) / K-hell)</name>
    <dbReference type="NCBI Taxonomy" id="771870"/>
    <lineage>
        <taxon>Eukaryota</taxon>
        <taxon>Fungi</taxon>
        <taxon>Dikarya</taxon>
        <taxon>Ascomycota</taxon>
        <taxon>Pezizomycotina</taxon>
        <taxon>Sordariomycetes</taxon>
        <taxon>Sordariomycetidae</taxon>
        <taxon>Sordariales</taxon>
        <taxon>Sordariaceae</taxon>
        <taxon>Sordaria</taxon>
    </lineage>
</organism>
<comment type="caution">
    <text evidence="2">The sequence shown here is derived from an EMBL/GenBank/DDBJ whole genome shotgun (WGS) entry which is preliminary data.</text>
</comment>
<evidence type="ECO:0000313" key="2">
    <source>
        <dbReference type="EMBL" id="CCC09807.1"/>
    </source>
</evidence>
<dbReference type="OrthoDB" id="10567081at2759"/>
<feature type="compositionally biased region" description="Basic and acidic residues" evidence="1">
    <location>
        <begin position="48"/>
        <end position="67"/>
    </location>
</feature>
<keyword evidence="3" id="KW-1185">Reference proteome</keyword>
<gene>
    <name evidence="2" type="ORF">SMAC_03363</name>
</gene>
<evidence type="ECO:0000256" key="1">
    <source>
        <dbReference type="SAM" id="MobiDB-lite"/>
    </source>
</evidence>
<proteinExistence type="predicted"/>
<name>F7VWN9_SORMK</name>
<protein>
    <submittedName>
        <fullName evidence="2">WGS project CABT00000000 data, contig 2.10</fullName>
    </submittedName>
</protein>
<reference evidence="2 3" key="1">
    <citation type="journal article" date="2010" name="PLoS Genet.">
        <title>De novo assembly of a 40 Mb eukaryotic genome from short sequence reads: Sordaria macrospora, a model organism for fungal morphogenesis.</title>
        <authorList>
            <person name="Nowrousian M."/>
            <person name="Stajich J."/>
            <person name="Chu M."/>
            <person name="Engh I."/>
            <person name="Espagne E."/>
            <person name="Halliday K."/>
            <person name="Kamerewerd J."/>
            <person name="Kempken F."/>
            <person name="Knab B."/>
            <person name="Kuo H.C."/>
            <person name="Osiewacz H.D."/>
            <person name="Poeggeler S."/>
            <person name="Read N."/>
            <person name="Seiler S."/>
            <person name="Smith K."/>
            <person name="Zickler D."/>
            <person name="Kueck U."/>
            <person name="Freitag M."/>
        </authorList>
    </citation>
    <scope>NUCLEOTIDE SEQUENCE [LARGE SCALE GENOMIC DNA]</scope>
    <source>
        <strain evidence="3">ATCC MYA-333 / DSM 997 / K(L3346) / K-hell</strain>
        <tissue evidence="2">Mycelium</tissue>
    </source>
</reference>